<feature type="non-terminal residue" evidence="1">
    <location>
        <position position="1"/>
    </location>
</feature>
<keyword evidence="2" id="KW-1185">Reference proteome</keyword>
<evidence type="ECO:0000313" key="2">
    <source>
        <dbReference type="Proteomes" id="UP001211907"/>
    </source>
</evidence>
<comment type="caution">
    <text evidence="1">The sequence shown here is derived from an EMBL/GenBank/DDBJ whole genome shotgun (WGS) entry which is preliminary data.</text>
</comment>
<protein>
    <submittedName>
        <fullName evidence="1">Uncharacterized protein</fullName>
    </submittedName>
</protein>
<dbReference type="Proteomes" id="UP001211907">
    <property type="component" value="Unassembled WGS sequence"/>
</dbReference>
<name>A0AAD5SML7_9FUNG</name>
<dbReference type="AlphaFoldDB" id="A0AAD5SML7"/>
<accession>A0AAD5SML7</accession>
<proteinExistence type="predicted"/>
<sequence length="150" mass="17313">TKKANFDATHELEEILLDEMPLQAKPRRKNFKNGYIYKMFPKEAEIIETKFLVFDHTKLQPFAIRKKSTAWDNKLSEIRQGQSLFDQDSKLDLMENRSAGILIDPEYLQESDAGSFLVSPVSVTKSINVMKVIQDMSKQENKAKLSENKD</sequence>
<reference evidence="1" key="1">
    <citation type="submission" date="2020-05" db="EMBL/GenBank/DDBJ databases">
        <title>Phylogenomic resolution of chytrid fungi.</title>
        <authorList>
            <person name="Stajich J.E."/>
            <person name="Amses K."/>
            <person name="Simmons R."/>
            <person name="Seto K."/>
            <person name="Myers J."/>
            <person name="Bonds A."/>
            <person name="Quandt C.A."/>
            <person name="Barry K."/>
            <person name="Liu P."/>
            <person name="Grigoriev I."/>
            <person name="Longcore J.E."/>
            <person name="James T.Y."/>
        </authorList>
    </citation>
    <scope>NUCLEOTIDE SEQUENCE</scope>
    <source>
        <strain evidence="1">JEL0513</strain>
    </source>
</reference>
<evidence type="ECO:0000313" key="1">
    <source>
        <dbReference type="EMBL" id="KAJ3080534.1"/>
    </source>
</evidence>
<organism evidence="1 2">
    <name type="scientific">Physocladia obscura</name>
    <dbReference type="NCBI Taxonomy" id="109957"/>
    <lineage>
        <taxon>Eukaryota</taxon>
        <taxon>Fungi</taxon>
        <taxon>Fungi incertae sedis</taxon>
        <taxon>Chytridiomycota</taxon>
        <taxon>Chytridiomycota incertae sedis</taxon>
        <taxon>Chytridiomycetes</taxon>
        <taxon>Chytridiales</taxon>
        <taxon>Chytriomycetaceae</taxon>
        <taxon>Physocladia</taxon>
    </lineage>
</organism>
<dbReference type="EMBL" id="JADGJH010005452">
    <property type="protein sequence ID" value="KAJ3080534.1"/>
    <property type="molecule type" value="Genomic_DNA"/>
</dbReference>
<gene>
    <name evidence="1" type="ORF">HK100_010121</name>
</gene>